<gene>
    <name evidence="1" type="ORF">C6P46_005638</name>
</gene>
<organism evidence="1 2">
    <name type="scientific">Rhodotorula mucilaginosa</name>
    <name type="common">Yeast</name>
    <name type="synonym">Rhodotorula rubra</name>
    <dbReference type="NCBI Taxonomy" id="5537"/>
    <lineage>
        <taxon>Eukaryota</taxon>
        <taxon>Fungi</taxon>
        <taxon>Dikarya</taxon>
        <taxon>Basidiomycota</taxon>
        <taxon>Pucciniomycotina</taxon>
        <taxon>Microbotryomycetes</taxon>
        <taxon>Sporidiobolales</taxon>
        <taxon>Sporidiobolaceae</taxon>
        <taxon>Rhodotorula</taxon>
    </lineage>
</organism>
<dbReference type="Proteomes" id="UP000777482">
    <property type="component" value="Unassembled WGS sequence"/>
</dbReference>
<protein>
    <submittedName>
        <fullName evidence="1">Uncharacterized protein</fullName>
    </submittedName>
</protein>
<keyword evidence="2" id="KW-1185">Reference proteome</keyword>
<name>A0A9P6VYJ4_RHOMI</name>
<evidence type="ECO:0000313" key="1">
    <source>
        <dbReference type="EMBL" id="KAG0658773.1"/>
    </source>
</evidence>
<dbReference type="AlphaFoldDB" id="A0A9P6VYJ4"/>
<proteinExistence type="predicted"/>
<dbReference type="EMBL" id="PUHQ01000062">
    <property type="protein sequence ID" value="KAG0658773.1"/>
    <property type="molecule type" value="Genomic_DNA"/>
</dbReference>
<accession>A0A9P6VYJ4</accession>
<comment type="caution">
    <text evidence="1">The sequence shown here is derived from an EMBL/GenBank/DDBJ whole genome shotgun (WGS) entry which is preliminary data.</text>
</comment>
<evidence type="ECO:0000313" key="2">
    <source>
        <dbReference type="Proteomes" id="UP000777482"/>
    </source>
</evidence>
<sequence>MSSAQHPLPNDKRPHMYRIWYQILIHKACRFAKGLIEPRQKHSKWKDGKPSPINLMDRCLDVWAANMKEALSEDITRSWKLDQYEAVYQQLWQLPDNESRLPRTEMPALPDPFPDYCRNFSLPLASIGRSLGYGELKLWIYGGTCSGKIAGQLRSWRYKLVHELEVTSSLPKDSKHERLALLYFFEVLLLDTLKDAILKDGPKDAATSLCNMDLWDFCDFIQNEKTYPWKANFDSPRDLSPVVAAHSKHHGSHSPVQQSLGVQQLFAGRVAQKYYQISPQRNMYLL</sequence>
<reference evidence="1 2" key="1">
    <citation type="submission" date="2020-11" db="EMBL/GenBank/DDBJ databases">
        <title>Kefir isolates.</title>
        <authorList>
            <person name="Marcisauskas S."/>
            <person name="Kim Y."/>
            <person name="Blasche S."/>
        </authorList>
    </citation>
    <scope>NUCLEOTIDE SEQUENCE [LARGE SCALE GENOMIC DNA]</scope>
    <source>
        <strain evidence="1 2">KR</strain>
    </source>
</reference>